<dbReference type="Gene3D" id="2.30.30.60">
    <property type="match status" value="1"/>
</dbReference>
<dbReference type="Pfam" id="PF00924">
    <property type="entry name" value="MS_channel_2nd"/>
    <property type="match status" value="1"/>
</dbReference>
<evidence type="ECO:0000256" key="5">
    <source>
        <dbReference type="ARBA" id="ARBA00023136"/>
    </source>
</evidence>
<feature type="transmembrane region" description="Helical" evidence="6">
    <location>
        <begin position="62"/>
        <end position="84"/>
    </location>
</feature>
<accession>A0A3P3DDD8</accession>
<dbReference type="AlphaFoldDB" id="A0A3P3DDD8"/>
<feature type="domain" description="Mechanosensitive ion channel MscS C-terminal" evidence="8">
    <location>
        <begin position="329"/>
        <end position="387"/>
    </location>
</feature>
<dbReference type="PANTHER" id="PTHR30414:SF0">
    <property type="entry name" value="MINICONDUCTANCE MECHANOSENSITIVE CHANNEL YBDG"/>
    <property type="match status" value="1"/>
</dbReference>
<dbReference type="InterPro" id="IPR010920">
    <property type="entry name" value="LSM_dom_sf"/>
</dbReference>
<evidence type="ECO:0000256" key="2">
    <source>
        <dbReference type="ARBA" id="ARBA00008017"/>
    </source>
</evidence>
<evidence type="ECO:0000313" key="10">
    <source>
        <dbReference type="Proteomes" id="UP000282125"/>
    </source>
</evidence>
<comment type="caution">
    <text evidence="9">The sequence shown here is derived from an EMBL/GenBank/DDBJ whole genome shotgun (WGS) entry which is preliminary data.</text>
</comment>
<evidence type="ECO:0000256" key="1">
    <source>
        <dbReference type="ARBA" id="ARBA00004127"/>
    </source>
</evidence>
<evidence type="ECO:0000259" key="8">
    <source>
        <dbReference type="Pfam" id="PF21082"/>
    </source>
</evidence>
<dbReference type="GO" id="GO:0012505">
    <property type="term" value="C:endomembrane system"/>
    <property type="evidence" value="ECO:0007669"/>
    <property type="project" value="UniProtKB-SubCell"/>
</dbReference>
<feature type="transmembrane region" description="Helical" evidence="6">
    <location>
        <begin position="18"/>
        <end position="42"/>
    </location>
</feature>
<keyword evidence="5 6" id="KW-0472">Membrane</keyword>
<dbReference type="InterPro" id="IPR049278">
    <property type="entry name" value="MS_channel_C"/>
</dbReference>
<keyword evidence="10" id="KW-1185">Reference proteome</keyword>
<evidence type="ECO:0000259" key="7">
    <source>
        <dbReference type="Pfam" id="PF00924"/>
    </source>
</evidence>
<dbReference type="Pfam" id="PF21082">
    <property type="entry name" value="MS_channel_3rd"/>
    <property type="match status" value="1"/>
</dbReference>
<protein>
    <submittedName>
        <fullName evidence="9">Mechanosensitive ion channel family protein</fullName>
    </submittedName>
</protein>
<sequence>METIRIITTDYPWIGTAFWLFALMATAGVVNFVVPVALVKLLHRVIERVQVLEGPEVVRSGVIARLANAAPAIVIYAGIAMVPGLPGALATVVRNVANAVIILCMAMAIVAALDLFHTIWRRRQGDNGRSIKGYVQVTAIIVYIVAALLMIAAVIDRSPLILLSGLGALTAVLILVFQDTLLSLVAAVQISSTDMLKVGDWIEMPAQNANGDVLEIALHTVKVQNFDKTITTVPIRSLVTQPFKNYRAMREAGGRRIKRSLHIDQSTIRYLTEDEVAHLAGMKPLRAYVERKARELAEWNAQLGPSEAGMNRRRLTNIGTFRAYVESYLKAHPNLRLDLTMIVRQLEPGPEGLPIEVYAFSNTVVWVEYEAIQSDIFDHLYGVLPEFGLSVFQTPAGRDLARLTQQKSPRAAPR</sequence>
<organism evidence="9 10">
    <name type="scientific">Falsigemmobacter faecalis</name>
    <dbReference type="NCBI Taxonomy" id="2488730"/>
    <lineage>
        <taxon>Bacteria</taxon>
        <taxon>Pseudomonadati</taxon>
        <taxon>Pseudomonadota</taxon>
        <taxon>Alphaproteobacteria</taxon>
        <taxon>Rhodobacterales</taxon>
        <taxon>Paracoccaceae</taxon>
        <taxon>Falsigemmobacter</taxon>
    </lineage>
</organism>
<evidence type="ECO:0000256" key="6">
    <source>
        <dbReference type="SAM" id="Phobius"/>
    </source>
</evidence>
<name>A0A3P3DDD8_9RHOB</name>
<feature type="transmembrane region" description="Helical" evidence="6">
    <location>
        <begin position="96"/>
        <end position="116"/>
    </location>
</feature>
<dbReference type="InterPro" id="IPR023408">
    <property type="entry name" value="MscS_beta-dom_sf"/>
</dbReference>
<dbReference type="Proteomes" id="UP000282125">
    <property type="component" value="Unassembled WGS sequence"/>
</dbReference>
<dbReference type="EMBL" id="RRAZ01000025">
    <property type="protein sequence ID" value="RRH72337.1"/>
    <property type="molecule type" value="Genomic_DNA"/>
</dbReference>
<comment type="similarity">
    <text evidence="2">Belongs to the MscS (TC 1.A.23) family.</text>
</comment>
<feature type="domain" description="Mechanosensitive ion channel MscS" evidence="7">
    <location>
        <begin position="179"/>
        <end position="247"/>
    </location>
</feature>
<comment type="subcellular location">
    <subcellularLocation>
        <location evidence="1">Endomembrane system</location>
        <topology evidence="1">Multi-pass membrane protein</topology>
    </subcellularLocation>
</comment>
<evidence type="ECO:0000256" key="3">
    <source>
        <dbReference type="ARBA" id="ARBA00022692"/>
    </source>
</evidence>
<reference evidence="9 10" key="1">
    <citation type="submission" date="2018-11" db="EMBL/GenBank/DDBJ databases">
        <title>Gemmobacter sp. nov., YIM 102744-1 draft genome.</title>
        <authorList>
            <person name="Li G."/>
            <person name="Jiang Y."/>
        </authorList>
    </citation>
    <scope>NUCLEOTIDE SEQUENCE [LARGE SCALE GENOMIC DNA]</scope>
    <source>
        <strain evidence="9 10">YIM 102744-1</strain>
    </source>
</reference>
<dbReference type="InterPro" id="IPR006685">
    <property type="entry name" value="MscS_channel_2nd"/>
</dbReference>
<gene>
    <name evidence="9" type="ORF">EG244_15075</name>
</gene>
<dbReference type="GO" id="GO:0005886">
    <property type="term" value="C:plasma membrane"/>
    <property type="evidence" value="ECO:0007669"/>
    <property type="project" value="TreeGrafter"/>
</dbReference>
<dbReference type="InterPro" id="IPR030192">
    <property type="entry name" value="YbdG"/>
</dbReference>
<evidence type="ECO:0000313" key="9">
    <source>
        <dbReference type="EMBL" id="RRH72337.1"/>
    </source>
</evidence>
<dbReference type="OrthoDB" id="9792218at2"/>
<dbReference type="PANTHER" id="PTHR30414">
    <property type="entry name" value="MINICONDUCTANCE MECHANOSENSITIVE CHANNEL YBDG"/>
    <property type="match status" value="1"/>
</dbReference>
<feature type="transmembrane region" description="Helical" evidence="6">
    <location>
        <begin position="137"/>
        <end position="155"/>
    </location>
</feature>
<proteinExistence type="inferred from homology"/>
<dbReference type="GO" id="GO:0071470">
    <property type="term" value="P:cellular response to osmotic stress"/>
    <property type="evidence" value="ECO:0007669"/>
    <property type="project" value="InterPro"/>
</dbReference>
<keyword evidence="3 6" id="KW-0812">Transmembrane</keyword>
<dbReference type="GO" id="GO:0008381">
    <property type="term" value="F:mechanosensitive monoatomic ion channel activity"/>
    <property type="evidence" value="ECO:0007669"/>
    <property type="project" value="InterPro"/>
</dbReference>
<dbReference type="SUPFAM" id="SSF50182">
    <property type="entry name" value="Sm-like ribonucleoproteins"/>
    <property type="match status" value="1"/>
</dbReference>
<keyword evidence="4 6" id="KW-1133">Transmembrane helix</keyword>
<feature type="transmembrane region" description="Helical" evidence="6">
    <location>
        <begin position="161"/>
        <end position="188"/>
    </location>
</feature>
<evidence type="ECO:0000256" key="4">
    <source>
        <dbReference type="ARBA" id="ARBA00022989"/>
    </source>
</evidence>